<sequence>MTKIINAVIFFIGVLFVSINADCDSEENFNQCIQYITYNKSVNCKPDDSECICKWDSQLVTCYSVCPDDENKAKEFSAASDAAKASCAKFKKEMDAKPKPSNGTNTIVATTPTNSDFNTFETNTGAAGKTNKKVGTLEKSSSNTISASIGFTAAIFVVAISAIYC</sequence>
<keyword evidence="2" id="KW-0732">Signal</keyword>
<dbReference type="OrthoDB" id="2507140at2759"/>
<evidence type="ECO:0000256" key="1">
    <source>
        <dbReference type="SAM" id="Phobius"/>
    </source>
</evidence>
<feature type="chain" id="PRO_5015488811" description="Extracellular membrane protein CFEM domain-containing protein" evidence="2">
    <location>
        <begin position="22"/>
        <end position="165"/>
    </location>
</feature>
<evidence type="ECO:0000256" key="2">
    <source>
        <dbReference type="SAM" id="SignalP"/>
    </source>
</evidence>
<keyword evidence="4" id="KW-1185">Reference proteome</keyword>
<feature type="signal peptide" evidence="2">
    <location>
        <begin position="1"/>
        <end position="21"/>
    </location>
</feature>
<dbReference type="Proteomes" id="UP000245699">
    <property type="component" value="Unassembled WGS sequence"/>
</dbReference>
<gene>
    <name evidence="3" type="ORF">BB559_000281</name>
</gene>
<reference evidence="3 4" key="1">
    <citation type="journal article" date="2018" name="MBio">
        <title>Comparative Genomics Reveals the Core Gene Toolbox for the Fungus-Insect Symbiosis.</title>
        <authorList>
            <person name="Wang Y."/>
            <person name="Stata M."/>
            <person name="Wang W."/>
            <person name="Stajich J.E."/>
            <person name="White M.M."/>
            <person name="Moncalvo J.M."/>
        </authorList>
    </citation>
    <scope>NUCLEOTIDE SEQUENCE [LARGE SCALE GENOMIC DNA]</scope>
    <source>
        <strain evidence="3 4">AUS-77-4</strain>
    </source>
</reference>
<organism evidence="3 4">
    <name type="scientific">Furculomyces boomerangus</name>
    <dbReference type="NCBI Taxonomy" id="61424"/>
    <lineage>
        <taxon>Eukaryota</taxon>
        <taxon>Fungi</taxon>
        <taxon>Fungi incertae sedis</taxon>
        <taxon>Zoopagomycota</taxon>
        <taxon>Kickxellomycotina</taxon>
        <taxon>Harpellomycetes</taxon>
        <taxon>Harpellales</taxon>
        <taxon>Harpellaceae</taxon>
        <taxon>Furculomyces</taxon>
    </lineage>
</organism>
<evidence type="ECO:0000313" key="3">
    <source>
        <dbReference type="EMBL" id="PVU99919.1"/>
    </source>
</evidence>
<keyword evidence="1" id="KW-0812">Transmembrane</keyword>
<keyword evidence="1" id="KW-1133">Transmembrane helix</keyword>
<evidence type="ECO:0008006" key="5">
    <source>
        <dbReference type="Google" id="ProtNLM"/>
    </source>
</evidence>
<keyword evidence="1" id="KW-0472">Membrane</keyword>
<name>A0A2T9Z5S7_9FUNG</name>
<comment type="caution">
    <text evidence="3">The sequence shown here is derived from an EMBL/GenBank/DDBJ whole genome shotgun (WGS) entry which is preliminary data.</text>
</comment>
<dbReference type="AlphaFoldDB" id="A0A2T9Z5S7"/>
<proteinExistence type="predicted"/>
<feature type="transmembrane region" description="Helical" evidence="1">
    <location>
        <begin position="145"/>
        <end position="164"/>
    </location>
</feature>
<evidence type="ECO:0000313" key="4">
    <source>
        <dbReference type="Proteomes" id="UP000245699"/>
    </source>
</evidence>
<protein>
    <recommendedName>
        <fullName evidence="5">Extracellular membrane protein CFEM domain-containing protein</fullName>
    </recommendedName>
</protein>
<dbReference type="EMBL" id="MBFT01000012">
    <property type="protein sequence ID" value="PVU99919.1"/>
    <property type="molecule type" value="Genomic_DNA"/>
</dbReference>
<accession>A0A2T9Z5S7</accession>